<feature type="non-terminal residue" evidence="2">
    <location>
        <position position="58"/>
    </location>
</feature>
<gene>
    <name evidence="2" type="ORF">METZ01_LOCUS158685</name>
</gene>
<organism evidence="2">
    <name type="scientific">marine metagenome</name>
    <dbReference type="NCBI Taxonomy" id="408172"/>
    <lineage>
        <taxon>unclassified sequences</taxon>
        <taxon>metagenomes</taxon>
        <taxon>ecological metagenomes</taxon>
    </lineage>
</organism>
<feature type="region of interest" description="Disordered" evidence="1">
    <location>
        <begin position="34"/>
        <end position="58"/>
    </location>
</feature>
<reference evidence="2" key="1">
    <citation type="submission" date="2018-05" db="EMBL/GenBank/DDBJ databases">
        <authorList>
            <person name="Lanie J.A."/>
            <person name="Ng W.-L."/>
            <person name="Kazmierczak K.M."/>
            <person name="Andrzejewski T.M."/>
            <person name="Davidsen T.M."/>
            <person name="Wayne K.J."/>
            <person name="Tettelin H."/>
            <person name="Glass J.I."/>
            <person name="Rusch D."/>
            <person name="Podicherti R."/>
            <person name="Tsui H.-C.T."/>
            <person name="Winkler M.E."/>
        </authorList>
    </citation>
    <scope>NUCLEOTIDE SEQUENCE</scope>
</reference>
<sequence>MPNVLLIGGRGNIGSGLRTYMPRLDSDYRITSVDLPGSEDRARDPDAQRDFVDLDIRE</sequence>
<evidence type="ECO:0000256" key="1">
    <source>
        <dbReference type="SAM" id="MobiDB-lite"/>
    </source>
</evidence>
<accession>A0A382AWY1</accession>
<feature type="compositionally biased region" description="Basic and acidic residues" evidence="1">
    <location>
        <begin position="38"/>
        <end position="58"/>
    </location>
</feature>
<protein>
    <recommendedName>
        <fullName evidence="3">NAD-dependent epimerase/dehydratase domain-containing protein</fullName>
    </recommendedName>
</protein>
<proteinExistence type="predicted"/>
<dbReference type="EMBL" id="UINC01027123">
    <property type="protein sequence ID" value="SVB05831.1"/>
    <property type="molecule type" value="Genomic_DNA"/>
</dbReference>
<name>A0A382AWY1_9ZZZZ</name>
<evidence type="ECO:0000313" key="2">
    <source>
        <dbReference type="EMBL" id="SVB05831.1"/>
    </source>
</evidence>
<evidence type="ECO:0008006" key="3">
    <source>
        <dbReference type="Google" id="ProtNLM"/>
    </source>
</evidence>
<dbReference type="AlphaFoldDB" id="A0A382AWY1"/>